<protein>
    <submittedName>
        <fullName evidence="1">Uncharacterized protein</fullName>
    </submittedName>
</protein>
<sequence>MAGVTNPLCLQTYLAVNNARIRHQQHTDDVSKGYPGKFCSIVKSAGTGKSRLVHELGEHGVVVLYMNFKERGSIESDSYPPCDEVLLDMLVLERRREEGPQVAAFLAAIFLQMVTTLTQMAIRYNGDHSQMIKEWQACMRSSGRSSRRLFFMVVKVSL</sequence>
<reference evidence="1" key="1">
    <citation type="submission" date="2021-03" db="EMBL/GenBank/DDBJ databases">
        <authorList>
            <consortium name="DOE Joint Genome Institute"/>
            <person name="Ahrendt S."/>
            <person name="Looney B.P."/>
            <person name="Miyauchi S."/>
            <person name="Morin E."/>
            <person name="Drula E."/>
            <person name="Courty P.E."/>
            <person name="Chicoki N."/>
            <person name="Fauchery L."/>
            <person name="Kohler A."/>
            <person name="Kuo A."/>
            <person name="Labutti K."/>
            <person name="Pangilinan J."/>
            <person name="Lipzen A."/>
            <person name="Riley R."/>
            <person name="Andreopoulos W."/>
            <person name="He G."/>
            <person name="Johnson J."/>
            <person name="Barry K.W."/>
            <person name="Grigoriev I.V."/>
            <person name="Nagy L."/>
            <person name="Hibbett D."/>
            <person name="Henrissat B."/>
            <person name="Matheny P.B."/>
            <person name="Labbe J."/>
            <person name="Martin F."/>
        </authorList>
    </citation>
    <scope>NUCLEOTIDE SEQUENCE</scope>
    <source>
        <strain evidence="1">HHB10654</strain>
    </source>
</reference>
<evidence type="ECO:0000313" key="2">
    <source>
        <dbReference type="Proteomes" id="UP000814140"/>
    </source>
</evidence>
<dbReference type="EMBL" id="MU277216">
    <property type="protein sequence ID" value="KAI0060780.1"/>
    <property type="molecule type" value="Genomic_DNA"/>
</dbReference>
<dbReference type="Proteomes" id="UP000814140">
    <property type="component" value="Unassembled WGS sequence"/>
</dbReference>
<reference evidence="1" key="2">
    <citation type="journal article" date="2022" name="New Phytol.">
        <title>Evolutionary transition to the ectomycorrhizal habit in the genomes of a hyperdiverse lineage of mushroom-forming fungi.</title>
        <authorList>
            <person name="Looney B."/>
            <person name="Miyauchi S."/>
            <person name="Morin E."/>
            <person name="Drula E."/>
            <person name="Courty P.E."/>
            <person name="Kohler A."/>
            <person name="Kuo A."/>
            <person name="LaButti K."/>
            <person name="Pangilinan J."/>
            <person name="Lipzen A."/>
            <person name="Riley R."/>
            <person name="Andreopoulos W."/>
            <person name="He G."/>
            <person name="Johnson J."/>
            <person name="Nolan M."/>
            <person name="Tritt A."/>
            <person name="Barry K.W."/>
            <person name="Grigoriev I.V."/>
            <person name="Nagy L.G."/>
            <person name="Hibbett D."/>
            <person name="Henrissat B."/>
            <person name="Matheny P.B."/>
            <person name="Labbe J."/>
            <person name="Martin F.M."/>
        </authorList>
    </citation>
    <scope>NUCLEOTIDE SEQUENCE</scope>
    <source>
        <strain evidence="1">HHB10654</strain>
    </source>
</reference>
<evidence type="ECO:0000313" key="1">
    <source>
        <dbReference type="EMBL" id="KAI0060780.1"/>
    </source>
</evidence>
<keyword evidence="2" id="KW-1185">Reference proteome</keyword>
<accession>A0ACB8SXU8</accession>
<organism evidence="1 2">
    <name type="scientific">Artomyces pyxidatus</name>
    <dbReference type="NCBI Taxonomy" id="48021"/>
    <lineage>
        <taxon>Eukaryota</taxon>
        <taxon>Fungi</taxon>
        <taxon>Dikarya</taxon>
        <taxon>Basidiomycota</taxon>
        <taxon>Agaricomycotina</taxon>
        <taxon>Agaricomycetes</taxon>
        <taxon>Russulales</taxon>
        <taxon>Auriscalpiaceae</taxon>
        <taxon>Artomyces</taxon>
    </lineage>
</organism>
<gene>
    <name evidence="1" type="ORF">BV25DRAFT_1827325</name>
</gene>
<name>A0ACB8SXU8_9AGAM</name>
<comment type="caution">
    <text evidence="1">The sequence shown here is derived from an EMBL/GenBank/DDBJ whole genome shotgun (WGS) entry which is preliminary data.</text>
</comment>
<proteinExistence type="predicted"/>